<protein>
    <submittedName>
        <fullName evidence="1">Uncharacterized protein</fullName>
    </submittedName>
</protein>
<gene>
    <name evidence="1" type="ORF">PsorP6_005766</name>
</gene>
<accession>A0ACC0W6R5</accession>
<name>A0ACC0W6R5_9STRA</name>
<dbReference type="EMBL" id="CM047583">
    <property type="protein sequence ID" value="KAI9913653.1"/>
    <property type="molecule type" value="Genomic_DNA"/>
</dbReference>
<reference evidence="1 2" key="1">
    <citation type="journal article" date="2022" name="bioRxiv">
        <title>The genome of the oomycete Peronosclerospora sorghi, a cosmopolitan pathogen of maize and sorghum, is inflated with dispersed pseudogenes.</title>
        <authorList>
            <person name="Fletcher K."/>
            <person name="Martin F."/>
            <person name="Isakeit T."/>
            <person name="Cavanaugh K."/>
            <person name="Magill C."/>
            <person name="Michelmore R."/>
        </authorList>
    </citation>
    <scope>NUCLEOTIDE SEQUENCE [LARGE SCALE GENOMIC DNA]</scope>
    <source>
        <strain evidence="1">P6</strain>
    </source>
</reference>
<comment type="caution">
    <text evidence="1">The sequence shown here is derived from an EMBL/GenBank/DDBJ whole genome shotgun (WGS) entry which is preliminary data.</text>
</comment>
<evidence type="ECO:0000313" key="2">
    <source>
        <dbReference type="Proteomes" id="UP001163321"/>
    </source>
</evidence>
<evidence type="ECO:0000313" key="1">
    <source>
        <dbReference type="EMBL" id="KAI9913653.1"/>
    </source>
</evidence>
<sequence length="63" mass="7476">MQPGRSTRVPILGAAKNLPGVRELFQQKEEHETRKLTREDMLKHIDCDYYGFRDDEEEELLKD</sequence>
<keyword evidence="2" id="KW-1185">Reference proteome</keyword>
<organism evidence="1 2">
    <name type="scientific">Peronosclerospora sorghi</name>
    <dbReference type="NCBI Taxonomy" id="230839"/>
    <lineage>
        <taxon>Eukaryota</taxon>
        <taxon>Sar</taxon>
        <taxon>Stramenopiles</taxon>
        <taxon>Oomycota</taxon>
        <taxon>Peronosporomycetes</taxon>
        <taxon>Peronosporales</taxon>
        <taxon>Peronosporaceae</taxon>
        <taxon>Peronosclerospora</taxon>
    </lineage>
</organism>
<proteinExistence type="predicted"/>
<dbReference type="Proteomes" id="UP001163321">
    <property type="component" value="Chromosome 4"/>
</dbReference>